<evidence type="ECO:0000259" key="9">
    <source>
        <dbReference type="PROSITE" id="PS50850"/>
    </source>
</evidence>
<dbReference type="PROSITE" id="PS00216">
    <property type="entry name" value="SUGAR_TRANSPORT_1"/>
    <property type="match status" value="1"/>
</dbReference>
<dbReference type="PROSITE" id="PS50850">
    <property type="entry name" value="MFS"/>
    <property type="match status" value="1"/>
</dbReference>
<feature type="transmembrane region" description="Helical" evidence="8">
    <location>
        <begin position="111"/>
        <end position="133"/>
    </location>
</feature>
<evidence type="ECO:0000256" key="7">
    <source>
        <dbReference type="ARBA" id="ARBA00023136"/>
    </source>
</evidence>
<evidence type="ECO:0000256" key="3">
    <source>
        <dbReference type="ARBA" id="ARBA00022448"/>
    </source>
</evidence>
<feature type="transmembrane region" description="Helical" evidence="8">
    <location>
        <begin position="253"/>
        <end position="273"/>
    </location>
</feature>
<dbReference type="Proteomes" id="UP000092018">
    <property type="component" value="Chromosome 1"/>
</dbReference>
<dbReference type="EMBL" id="CP016177">
    <property type="protein sequence ID" value="ANO32483.1"/>
    <property type="molecule type" value="Genomic_DNA"/>
</dbReference>
<evidence type="ECO:0000256" key="2">
    <source>
        <dbReference type="ARBA" id="ARBA00006236"/>
    </source>
</evidence>
<evidence type="ECO:0000256" key="6">
    <source>
        <dbReference type="ARBA" id="ARBA00022989"/>
    </source>
</evidence>
<dbReference type="CDD" id="cd17320">
    <property type="entry name" value="MFS_MdfA_MDR_like"/>
    <property type="match status" value="1"/>
</dbReference>
<accession>A0AAN0XTN7</accession>
<feature type="transmembrane region" description="Helical" evidence="8">
    <location>
        <begin position="187"/>
        <end position="212"/>
    </location>
</feature>
<evidence type="ECO:0000313" key="11">
    <source>
        <dbReference type="Proteomes" id="UP000092018"/>
    </source>
</evidence>
<comment type="similarity">
    <text evidence="2 8">Belongs to the major facilitator superfamily. Bcr/CmlA family.</text>
</comment>
<evidence type="ECO:0000256" key="5">
    <source>
        <dbReference type="ARBA" id="ARBA00022692"/>
    </source>
</evidence>
<dbReference type="InterPro" id="IPR004812">
    <property type="entry name" value="Efflux_drug-R_Bcr/CmlA"/>
</dbReference>
<dbReference type="GO" id="GO:0005886">
    <property type="term" value="C:plasma membrane"/>
    <property type="evidence" value="ECO:0007669"/>
    <property type="project" value="UniProtKB-SubCell"/>
</dbReference>
<feature type="transmembrane region" description="Helical" evidence="8">
    <location>
        <begin position="279"/>
        <end position="299"/>
    </location>
</feature>
<dbReference type="InterPro" id="IPR020846">
    <property type="entry name" value="MFS_dom"/>
</dbReference>
<feature type="domain" description="Major facilitator superfamily (MFS) profile" evidence="9">
    <location>
        <begin position="1"/>
        <end position="372"/>
    </location>
</feature>
<keyword evidence="8" id="KW-0997">Cell inner membrane</keyword>
<evidence type="ECO:0000256" key="8">
    <source>
        <dbReference type="RuleBase" id="RU365088"/>
    </source>
</evidence>
<sequence length="376" mass="40292">MAISIFLPSLPHMAEYYDVDYPVIQISISGYIIMTAVVQLLAGPLSDRYGRRPVVLGSIAAFSLATVGCLLSENIWLFLFFRMLQAVIVTVSIIARTVVRDVDSGPQATRRMSYIMMGMSLVPMISPTLGGFLSEFFDWHAAFLLLLAFAMIVGVLAYFDMGETAPKIHRTPTTRNRGFRVLLKDKYFISNSLITMLSNGAFFIFLSAGPLIATQHYSLSPSAFGLYFALTPAGYLLGNYLTSRLSQTFCSKVLIKTGSGIAVLGLFGIMFVVNGGIDSPSIFFGLMFFAGIGNGLIIPNATVRMLDVTPALVGSASGLGGSIMTAGGAVLSLSSDIAVYPGSGVLPITGVLFVCFVAVPLMLSMQDEPNKRLANG</sequence>
<keyword evidence="3 8" id="KW-0813">Transport</keyword>
<feature type="transmembrane region" description="Helical" evidence="8">
    <location>
        <begin position="54"/>
        <end position="73"/>
    </location>
</feature>
<feature type="transmembrane region" description="Helical" evidence="8">
    <location>
        <begin position="345"/>
        <end position="363"/>
    </location>
</feature>
<dbReference type="Pfam" id="PF07690">
    <property type="entry name" value="MFS_1"/>
    <property type="match status" value="1"/>
</dbReference>
<dbReference type="NCBIfam" id="TIGR00710">
    <property type="entry name" value="efflux_Bcr_CflA"/>
    <property type="match status" value="1"/>
</dbReference>
<dbReference type="InterPro" id="IPR036259">
    <property type="entry name" value="MFS_trans_sf"/>
</dbReference>
<keyword evidence="7 8" id="KW-0472">Membrane</keyword>
<protein>
    <recommendedName>
        <fullName evidence="8">Bcr/CflA family efflux transporter</fullName>
    </recommendedName>
</protein>
<gene>
    <name evidence="10" type="ORF">A6E01_04440</name>
</gene>
<evidence type="ECO:0000313" key="10">
    <source>
        <dbReference type="EMBL" id="ANO32483.1"/>
    </source>
</evidence>
<dbReference type="Gene3D" id="1.20.1720.10">
    <property type="entry name" value="Multidrug resistance protein D"/>
    <property type="match status" value="1"/>
</dbReference>
<feature type="transmembrane region" description="Helical" evidence="8">
    <location>
        <begin position="139"/>
        <end position="159"/>
    </location>
</feature>
<comment type="caution">
    <text evidence="8">Lacks conserved residue(s) required for the propagation of feature annotation.</text>
</comment>
<organism evidence="10 11">
    <name type="scientific">Vibrio breoganii</name>
    <dbReference type="NCBI Taxonomy" id="553239"/>
    <lineage>
        <taxon>Bacteria</taxon>
        <taxon>Pseudomonadati</taxon>
        <taxon>Pseudomonadota</taxon>
        <taxon>Gammaproteobacteria</taxon>
        <taxon>Vibrionales</taxon>
        <taxon>Vibrionaceae</taxon>
        <taxon>Vibrio</taxon>
    </lineage>
</organism>
<feature type="transmembrane region" description="Helical" evidence="8">
    <location>
        <begin position="23"/>
        <end position="42"/>
    </location>
</feature>
<feature type="transmembrane region" description="Helical" evidence="8">
    <location>
        <begin position="311"/>
        <end position="333"/>
    </location>
</feature>
<feature type="transmembrane region" description="Helical" evidence="8">
    <location>
        <begin position="79"/>
        <end position="99"/>
    </location>
</feature>
<dbReference type="GO" id="GO:1990961">
    <property type="term" value="P:xenobiotic detoxification by transmembrane export across the plasma membrane"/>
    <property type="evidence" value="ECO:0007669"/>
    <property type="project" value="InterPro"/>
</dbReference>
<name>A0AAN0XTN7_9VIBR</name>
<evidence type="ECO:0000256" key="1">
    <source>
        <dbReference type="ARBA" id="ARBA00004651"/>
    </source>
</evidence>
<keyword evidence="5 8" id="KW-0812">Transmembrane</keyword>
<dbReference type="PANTHER" id="PTHR23502">
    <property type="entry name" value="MAJOR FACILITATOR SUPERFAMILY"/>
    <property type="match status" value="1"/>
</dbReference>
<keyword evidence="6 8" id="KW-1133">Transmembrane helix</keyword>
<dbReference type="AlphaFoldDB" id="A0AAN0XTN7"/>
<dbReference type="InterPro" id="IPR011701">
    <property type="entry name" value="MFS"/>
</dbReference>
<dbReference type="SUPFAM" id="SSF103473">
    <property type="entry name" value="MFS general substrate transporter"/>
    <property type="match status" value="1"/>
</dbReference>
<keyword evidence="4" id="KW-1003">Cell membrane</keyword>
<feature type="transmembrane region" description="Helical" evidence="8">
    <location>
        <begin position="224"/>
        <end position="241"/>
    </location>
</feature>
<dbReference type="PANTHER" id="PTHR23502:SF132">
    <property type="entry name" value="POLYAMINE TRANSPORTER 2-RELATED"/>
    <property type="match status" value="1"/>
</dbReference>
<evidence type="ECO:0000256" key="4">
    <source>
        <dbReference type="ARBA" id="ARBA00022475"/>
    </source>
</evidence>
<proteinExistence type="inferred from homology"/>
<dbReference type="InterPro" id="IPR005829">
    <property type="entry name" value="Sugar_transporter_CS"/>
</dbReference>
<dbReference type="GO" id="GO:0042910">
    <property type="term" value="F:xenobiotic transmembrane transporter activity"/>
    <property type="evidence" value="ECO:0007669"/>
    <property type="project" value="InterPro"/>
</dbReference>
<reference evidence="10 11" key="1">
    <citation type="submission" date="2016-06" db="EMBL/GenBank/DDBJ databases">
        <title>Adaptive Radiation by Waves of Gene Transfer Leads to Fine-Scale Resource Partitioning in Marine Microbes.</title>
        <authorList>
            <person name="Hehemann J.-H."/>
            <person name="Arevalo P."/>
            <person name="Datta M.S."/>
            <person name="Yu X."/>
            <person name="Corzett C."/>
            <person name="Henschel A."/>
            <person name="Preheim S.P."/>
            <person name="Timberlake S."/>
            <person name="Alm E.J."/>
            <person name="Polz M.F."/>
        </authorList>
    </citation>
    <scope>NUCLEOTIDE SEQUENCE [LARGE SCALE GENOMIC DNA]</scope>
    <source>
        <strain evidence="10 11">FF50</strain>
    </source>
</reference>
<comment type="subcellular location">
    <subcellularLocation>
        <location evidence="8">Cell inner membrane</location>
        <topology evidence="8">Multi-pass membrane protein</topology>
    </subcellularLocation>
    <subcellularLocation>
        <location evidence="1">Cell membrane</location>
        <topology evidence="1">Multi-pass membrane protein</topology>
    </subcellularLocation>
</comment>
<dbReference type="KEGG" id="vbr:A6E01_04440"/>